<dbReference type="InterPro" id="IPR036291">
    <property type="entry name" value="NAD(P)-bd_dom_sf"/>
</dbReference>
<dbReference type="EMBL" id="CABIJS010000333">
    <property type="protein sequence ID" value="VUZ49932.1"/>
    <property type="molecule type" value="Genomic_DNA"/>
</dbReference>
<proteinExistence type="inferred from homology"/>
<keyword evidence="5" id="KW-1185">Reference proteome</keyword>
<dbReference type="Gene3D" id="3.40.50.720">
    <property type="entry name" value="NAD(P)-binding Rossmann-like Domain"/>
    <property type="match status" value="1"/>
</dbReference>
<dbReference type="SUPFAM" id="SSF51735">
    <property type="entry name" value="NAD(P)-binding Rossmann-fold domains"/>
    <property type="match status" value="1"/>
</dbReference>
<evidence type="ECO:0000256" key="3">
    <source>
        <dbReference type="ARBA" id="ARBA00023002"/>
    </source>
</evidence>
<protein>
    <submittedName>
        <fullName evidence="4">Uncharacterized protein</fullName>
    </submittedName>
</protein>
<feature type="non-terminal residue" evidence="4">
    <location>
        <position position="1"/>
    </location>
</feature>
<keyword evidence="3" id="KW-0560">Oxidoreductase</keyword>
<evidence type="ECO:0000256" key="2">
    <source>
        <dbReference type="ARBA" id="ARBA00022857"/>
    </source>
</evidence>
<name>A0A564YRM7_HYMDI</name>
<dbReference type="Proteomes" id="UP000321570">
    <property type="component" value="Unassembled WGS sequence"/>
</dbReference>
<evidence type="ECO:0000313" key="5">
    <source>
        <dbReference type="Proteomes" id="UP000321570"/>
    </source>
</evidence>
<dbReference type="AlphaFoldDB" id="A0A564YRM7"/>
<accession>A0A564YRM7</accession>
<keyword evidence="2" id="KW-0521">NADP</keyword>
<organism evidence="4 5">
    <name type="scientific">Hymenolepis diminuta</name>
    <name type="common">Rat tapeworm</name>
    <dbReference type="NCBI Taxonomy" id="6216"/>
    <lineage>
        <taxon>Eukaryota</taxon>
        <taxon>Metazoa</taxon>
        <taxon>Spiralia</taxon>
        <taxon>Lophotrochozoa</taxon>
        <taxon>Platyhelminthes</taxon>
        <taxon>Cestoda</taxon>
        <taxon>Eucestoda</taxon>
        <taxon>Cyclophyllidea</taxon>
        <taxon>Hymenolepididae</taxon>
        <taxon>Hymenolepis</taxon>
    </lineage>
</organism>
<evidence type="ECO:0000256" key="1">
    <source>
        <dbReference type="ARBA" id="ARBA00006484"/>
    </source>
</evidence>
<dbReference type="GO" id="GO:0016491">
    <property type="term" value="F:oxidoreductase activity"/>
    <property type="evidence" value="ECO:0007669"/>
    <property type="project" value="UniProtKB-KW"/>
</dbReference>
<sequence length="96" mass="10577">LVNVASLAAETSFNALAEGVALKFLKASTVKELDDLMDEFVKYAETGDHEKRGFPNSAYGMSKVGLWRATEILAAQYKSDPRHILINSVGAQFYYS</sequence>
<dbReference type="PANTHER" id="PTHR43963:SF6">
    <property type="entry name" value="CHAIN DEHYDROGENASE FAMILY PROTEIN, PUTATIVE (AFU_ORTHOLOGUE AFUA_3G15350)-RELATED"/>
    <property type="match status" value="1"/>
</dbReference>
<gene>
    <name evidence="4" type="ORF">WMSIL1_LOCUS8499</name>
</gene>
<evidence type="ECO:0000313" key="4">
    <source>
        <dbReference type="EMBL" id="VUZ49932.1"/>
    </source>
</evidence>
<comment type="similarity">
    <text evidence="1">Belongs to the short-chain dehydrogenases/reductases (SDR) family.</text>
</comment>
<reference evidence="4 5" key="1">
    <citation type="submission" date="2019-07" db="EMBL/GenBank/DDBJ databases">
        <authorList>
            <person name="Jastrzebski P J."/>
            <person name="Paukszto L."/>
            <person name="Jastrzebski P J."/>
        </authorList>
    </citation>
    <scope>NUCLEOTIDE SEQUENCE [LARGE SCALE GENOMIC DNA]</scope>
    <source>
        <strain evidence="4 5">WMS-il1</strain>
    </source>
</reference>
<dbReference type="PANTHER" id="PTHR43963">
    <property type="entry name" value="CARBONYL REDUCTASE 1-RELATED"/>
    <property type="match status" value="1"/>
</dbReference>